<dbReference type="InterPro" id="IPR053164">
    <property type="entry name" value="IS1016-like_transposase"/>
</dbReference>
<dbReference type="EMBL" id="JABXBU010000012">
    <property type="protein sequence ID" value="KAF8789539.1"/>
    <property type="molecule type" value="Genomic_DNA"/>
</dbReference>
<sequence length="629" mass="72896">MTLPKILKTYLPTPEVAAIKWEFRKEFLFQDASTNVFLAFSTTAWARIKLYDEIERLRRNVLYHDTDSIQAMARTILPWESFVDELDSDTITTFISDVSKKYVFKARSGETCYKGLLSDEPTSLIKHIPLSNDSYEEAWRKLIHKYDKKKKKIIHALIKTFLEQKGISQANSTNLTNIVDTSDEVLRWLKSLGEEASSRDPWLIHLLLQKMKLSELMLEKILPIYQKHANNELLAKCVSSKTRNANESTHSIIWKNCPKEIFVSKKRLEMAVITSVGEFNFGCFNNISLKQNRFNAASLDIAQKRDKRRIAQIENRSSDSSKLSVPKCERFIYIWTDELASIKWCEKQLEISHGTVVDWKNFMREVCVERKIEGPGMIVEVEGSLRSEKTGRILLQQWIFGRVCHETNECFLEQIPNPFMDILLKSIKENIKKEIIIYSESWRSYCNSKLEEESFEHFEVNHKYNFLDPETGTHTCIPHPSIQDDEIFKVNGHDVLRIPPYDCDLNDIEMAWTSTKKRNEAARKQLYRLKKKEMCSNTTDNLPAISSRVRGAFRSPQSFGKTFKKCVRVLPKSPTKQVAIVTKLAEKYGLKLESCKKKPLGGDKSLQTTVTDFFFRTDITCTSPGRKMK</sequence>
<reference evidence="1" key="1">
    <citation type="journal article" date="2020" name="bioRxiv">
        <title>Chromosome-level reference genome of the European wasp spider Argiope bruennichi: a resource for studies on range expansion and evolutionary adaptation.</title>
        <authorList>
            <person name="Sheffer M.M."/>
            <person name="Hoppe A."/>
            <person name="Krehenwinkel H."/>
            <person name="Uhl G."/>
            <person name="Kuss A.W."/>
            <person name="Jensen L."/>
            <person name="Jensen C."/>
            <person name="Gillespie R.G."/>
            <person name="Hoff K.J."/>
            <person name="Prost S."/>
        </authorList>
    </citation>
    <scope>NUCLEOTIDE SEQUENCE</scope>
</reference>
<keyword evidence="2" id="KW-1185">Reference proteome</keyword>
<comment type="caution">
    <text evidence="1">The sequence shown here is derived from an EMBL/GenBank/DDBJ whole genome shotgun (WGS) entry which is preliminary data.</text>
</comment>
<dbReference type="InterPro" id="IPR036397">
    <property type="entry name" value="RNaseH_sf"/>
</dbReference>
<dbReference type="Gene3D" id="3.90.1600.10">
    <property type="entry name" value="Palm domain of DNA polymerase"/>
    <property type="match status" value="1"/>
</dbReference>
<proteinExistence type="predicted"/>
<dbReference type="GO" id="GO:0003676">
    <property type="term" value="F:nucleic acid binding"/>
    <property type="evidence" value="ECO:0007669"/>
    <property type="project" value="InterPro"/>
</dbReference>
<dbReference type="GO" id="GO:0071897">
    <property type="term" value="P:DNA biosynthetic process"/>
    <property type="evidence" value="ECO:0007669"/>
    <property type="project" value="UniProtKB-ARBA"/>
</dbReference>
<dbReference type="AlphaFoldDB" id="A0A8T0FJ26"/>
<evidence type="ECO:0000313" key="2">
    <source>
        <dbReference type="Proteomes" id="UP000807504"/>
    </source>
</evidence>
<dbReference type="Proteomes" id="UP000807504">
    <property type="component" value="Unassembled WGS sequence"/>
</dbReference>
<dbReference type="InterPro" id="IPR005312">
    <property type="entry name" value="DUF1759"/>
</dbReference>
<name>A0A8T0FJ26_ARGBR</name>
<dbReference type="Pfam" id="PF03564">
    <property type="entry name" value="DUF1759"/>
    <property type="match status" value="1"/>
</dbReference>
<dbReference type="PANTHER" id="PTHR47163">
    <property type="entry name" value="DDE_TNP_IS1595 DOMAIN-CONTAINING PROTEIN"/>
    <property type="match status" value="1"/>
</dbReference>
<dbReference type="PANTHER" id="PTHR47163:SF2">
    <property type="entry name" value="SI:DKEY-17M8.2"/>
    <property type="match status" value="1"/>
</dbReference>
<dbReference type="InterPro" id="IPR043502">
    <property type="entry name" value="DNA/RNA_pol_sf"/>
</dbReference>
<dbReference type="Gene3D" id="3.30.420.10">
    <property type="entry name" value="Ribonuclease H-like superfamily/Ribonuclease H"/>
    <property type="match status" value="1"/>
</dbReference>
<reference evidence="1" key="2">
    <citation type="submission" date="2020-06" db="EMBL/GenBank/DDBJ databases">
        <authorList>
            <person name="Sheffer M."/>
        </authorList>
    </citation>
    <scope>NUCLEOTIDE SEQUENCE</scope>
</reference>
<organism evidence="1 2">
    <name type="scientific">Argiope bruennichi</name>
    <name type="common">Wasp spider</name>
    <name type="synonym">Aranea bruennichi</name>
    <dbReference type="NCBI Taxonomy" id="94029"/>
    <lineage>
        <taxon>Eukaryota</taxon>
        <taxon>Metazoa</taxon>
        <taxon>Ecdysozoa</taxon>
        <taxon>Arthropoda</taxon>
        <taxon>Chelicerata</taxon>
        <taxon>Arachnida</taxon>
        <taxon>Araneae</taxon>
        <taxon>Araneomorphae</taxon>
        <taxon>Entelegynae</taxon>
        <taxon>Araneoidea</taxon>
        <taxon>Araneidae</taxon>
        <taxon>Argiope</taxon>
    </lineage>
</organism>
<evidence type="ECO:0000313" key="1">
    <source>
        <dbReference type="EMBL" id="KAF8789539.1"/>
    </source>
</evidence>
<protein>
    <submittedName>
        <fullName evidence="1">Uncharacterized protein</fullName>
    </submittedName>
</protein>
<accession>A0A8T0FJ26</accession>
<dbReference type="SUPFAM" id="SSF56672">
    <property type="entry name" value="DNA/RNA polymerases"/>
    <property type="match status" value="1"/>
</dbReference>
<dbReference type="InterPro" id="IPR023211">
    <property type="entry name" value="DNA_pol_palm_dom_sf"/>
</dbReference>
<gene>
    <name evidence="1" type="ORF">HNY73_007470</name>
</gene>